<keyword evidence="2" id="KW-1185">Reference proteome</keyword>
<evidence type="ECO:0000313" key="2">
    <source>
        <dbReference type="Proteomes" id="UP000829291"/>
    </source>
</evidence>
<name>A0ABM3FTU2_NEOLC</name>
<organism evidence="2 3">
    <name type="scientific">Neodiprion lecontei</name>
    <name type="common">Redheaded pine sawfly</name>
    <dbReference type="NCBI Taxonomy" id="441921"/>
    <lineage>
        <taxon>Eukaryota</taxon>
        <taxon>Metazoa</taxon>
        <taxon>Ecdysozoa</taxon>
        <taxon>Arthropoda</taxon>
        <taxon>Hexapoda</taxon>
        <taxon>Insecta</taxon>
        <taxon>Pterygota</taxon>
        <taxon>Neoptera</taxon>
        <taxon>Endopterygota</taxon>
        <taxon>Hymenoptera</taxon>
        <taxon>Tenthredinoidea</taxon>
        <taxon>Diprionidae</taxon>
        <taxon>Diprioninae</taxon>
        <taxon>Neodiprion</taxon>
    </lineage>
</organism>
<proteinExistence type="predicted"/>
<feature type="compositionally biased region" description="Polar residues" evidence="1">
    <location>
        <begin position="118"/>
        <end position="132"/>
    </location>
</feature>
<feature type="compositionally biased region" description="Basic and acidic residues" evidence="1">
    <location>
        <begin position="72"/>
        <end position="101"/>
    </location>
</feature>
<sequence>MKTSVATEDGVRHGVDHGVDLIEEIAMITSHQGYIDGKSYDDYANRRDKDRRSRRSRSYQREQNHSYTDPASCRDRDRRSGTELSLDRARNSRSESPRELFDSQSRAHSIFPSFDPQEGNSGDKTNVAQPNTRDVADTPVITTGAILANAKPGTGEVSAETQETELEAEVLEVFGERLRPELVPAPAVYSHLVTLWLEIIEKGLPAEKRKGFLKKISPPQNCVFIDPPKLNLEVKAALDSTVVKRDERIVEKQEKAAASLAGVGKVIDLLIKSNLADKKQYLEPLNGVAKLLADLQHD</sequence>
<dbReference type="Proteomes" id="UP000829291">
    <property type="component" value="Chromosome 3"/>
</dbReference>
<dbReference type="GeneID" id="124293659"/>
<evidence type="ECO:0000256" key="1">
    <source>
        <dbReference type="SAM" id="MobiDB-lite"/>
    </source>
</evidence>
<reference evidence="3" key="1">
    <citation type="submission" date="2025-08" db="UniProtKB">
        <authorList>
            <consortium name="RefSeq"/>
        </authorList>
    </citation>
    <scope>IDENTIFICATION</scope>
    <source>
        <tissue evidence="3">Thorax and Abdomen</tissue>
    </source>
</reference>
<evidence type="ECO:0000313" key="3">
    <source>
        <dbReference type="RefSeq" id="XP_046591427.1"/>
    </source>
</evidence>
<protein>
    <submittedName>
        <fullName evidence="3">Uncharacterized protein LOC124293659</fullName>
    </submittedName>
</protein>
<feature type="region of interest" description="Disordered" evidence="1">
    <location>
        <begin position="35"/>
        <end position="140"/>
    </location>
</feature>
<dbReference type="PANTHER" id="PTHR34239:SF2">
    <property type="entry name" value="TRANSPOSABLE ELEMENT P TRANSPOSASE_THAP9 CONSERVED DOMAIN-CONTAINING PROTEIN"/>
    <property type="match status" value="1"/>
</dbReference>
<dbReference type="RefSeq" id="XP_046591427.1">
    <property type="nucleotide sequence ID" value="XM_046735471.1"/>
</dbReference>
<accession>A0ABM3FTU2</accession>
<feature type="compositionally biased region" description="Basic and acidic residues" evidence="1">
    <location>
        <begin position="38"/>
        <end position="51"/>
    </location>
</feature>
<dbReference type="PANTHER" id="PTHR34239">
    <property type="entry name" value="APPLE DOMAIN-CONTAINING PROTEIN"/>
    <property type="match status" value="1"/>
</dbReference>
<gene>
    <name evidence="3" type="primary">LOC124293659</name>
</gene>